<feature type="region of interest" description="Disordered" evidence="1">
    <location>
        <begin position="59"/>
        <end position="95"/>
    </location>
</feature>
<evidence type="ECO:0000313" key="3">
    <source>
        <dbReference type="EMBL" id="THD19454.1"/>
    </source>
</evidence>
<protein>
    <submittedName>
        <fullName evidence="3">Uncharacterized protein</fullName>
    </submittedName>
</protein>
<keyword evidence="2" id="KW-0812">Transmembrane</keyword>
<accession>A0A4E0QYP4</accession>
<evidence type="ECO:0000256" key="1">
    <source>
        <dbReference type="SAM" id="MobiDB-lite"/>
    </source>
</evidence>
<evidence type="ECO:0000313" key="4">
    <source>
        <dbReference type="Proteomes" id="UP000230066"/>
    </source>
</evidence>
<keyword evidence="4" id="KW-1185">Reference proteome</keyword>
<dbReference type="AlphaFoldDB" id="A0A4E0QYP4"/>
<comment type="caution">
    <text evidence="3">The sequence shown here is derived from an EMBL/GenBank/DDBJ whole genome shotgun (WGS) entry which is preliminary data.</text>
</comment>
<evidence type="ECO:0000256" key="2">
    <source>
        <dbReference type="SAM" id="Phobius"/>
    </source>
</evidence>
<reference evidence="3" key="1">
    <citation type="submission" date="2019-03" db="EMBL/GenBank/DDBJ databases">
        <title>Improved annotation for the trematode Fasciola hepatica.</title>
        <authorList>
            <person name="Choi Y.-J."/>
            <person name="Martin J."/>
            <person name="Mitreva M."/>
        </authorList>
    </citation>
    <scope>NUCLEOTIDE SEQUENCE [LARGE SCALE GENOMIC DNA]</scope>
</reference>
<gene>
    <name evidence="3" type="ORF">D915_009876</name>
</gene>
<feature type="compositionally biased region" description="Basic and acidic residues" evidence="1">
    <location>
        <begin position="79"/>
        <end position="95"/>
    </location>
</feature>
<feature type="transmembrane region" description="Helical" evidence="2">
    <location>
        <begin position="191"/>
        <end position="210"/>
    </location>
</feature>
<proteinExistence type="predicted"/>
<keyword evidence="2" id="KW-1133">Transmembrane helix</keyword>
<feature type="compositionally biased region" description="Polar residues" evidence="1">
    <location>
        <begin position="59"/>
        <end position="78"/>
    </location>
</feature>
<name>A0A4E0QYP4_FASHE</name>
<feature type="transmembrane region" description="Helical" evidence="2">
    <location>
        <begin position="158"/>
        <end position="185"/>
    </location>
</feature>
<dbReference type="Proteomes" id="UP000230066">
    <property type="component" value="Unassembled WGS sequence"/>
</dbReference>
<dbReference type="EMBL" id="JXXN02006383">
    <property type="protein sequence ID" value="THD19454.1"/>
    <property type="molecule type" value="Genomic_DNA"/>
</dbReference>
<sequence length="213" mass="23562">MLVSCYQPRGRQHGYFRFPCVPHDRQSSKTEFDPNIFLVLPVNFSTRINAYTMPTRSNCHTTEISTNNPVHSSSQSSDPEIHERSPNARIHIRDGDAVQKISTSAPMMGVTNDNGIDAVRAESGLIDSPTAEVAIGSVIGRSSMTAILDRMEATKFQVSLLCVCIGDWGFFFFGGGGGGLGSFFMTPGKGLWRSIHFDLLTFVLFSFMFGRHW</sequence>
<organism evidence="3 4">
    <name type="scientific">Fasciola hepatica</name>
    <name type="common">Liver fluke</name>
    <dbReference type="NCBI Taxonomy" id="6192"/>
    <lineage>
        <taxon>Eukaryota</taxon>
        <taxon>Metazoa</taxon>
        <taxon>Spiralia</taxon>
        <taxon>Lophotrochozoa</taxon>
        <taxon>Platyhelminthes</taxon>
        <taxon>Trematoda</taxon>
        <taxon>Digenea</taxon>
        <taxon>Plagiorchiida</taxon>
        <taxon>Echinostomata</taxon>
        <taxon>Echinostomatoidea</taxon>
        <taxon>Fasciolidae</taxon>
        <taxon>Fasciola</taxon>
    </lineage>
</organism>
<keyword evidence="2" id="KW-0472">Membrane</keyword>